<protein>
    <submittedName>
        <fullName evidence="1">Uncharacterized protein</fullName>
    </submittedName>
</protein>
<reference evidence="1 2" key="1">
    <citation type="submission" date="2018-06" db="EMBL/GenBank/DDBJ databases">
        <title>Genome Sequence of the Brown Rot Fungal Pathogen Monilinia fructigena.</title>
        <authorList>
            <person name="Landi L."/>
            <person name="De Miccolis Angelini R.M."/>
            <person name="Pollastro S."/>
            <person name="Abate D."/>
            <person name="Faretra F."/>
            <person name="Romanazzi G."/>
        </authorList>
    </citation>
    <scope>NUCLEOTIDE SEQUENCE [LARGE SCALE GENOMIC DNA]</scope>
    <source>
        <strain evidence="1 2">Mfrg269</strain>
    </source>
</reference>
<gene>
    <name evidence="1" type="ORF">DID88_004759</name>
</gene>
<dbReference type="EMBL" id="QKRW01000022">
    <property type="protein sequence ID" value="RAL62918.1"/>
    <property type="molecule type" value="Genomic_DNA"/>
</dbReference>
<dbReference type="OrthoDB" id="9895617at2759"/>
<accession>A0A395ITE3</accession>
<dbReference type="Pfam" id="PF12585">
    <property type="entry name" value="DUF3759"/>
    <property type="match status" value="1"/>
</dbReference>
<comment type="caution">
    <text evidence="1">The sequence shown here is derived from an EMBL/GenBank/DDBJ whole genome shotgun (WGS) entry which is preliminary data.</text>
</comment>
<dbReference type="InterPro" id="IPR022234">
    <property type="entry name" value="DUF3759"/>
</dbReference>
<sequence length="137" mass="15469">MRRCGVDGKANLKITTINTKTKTLPVIGHEVLAGWCWFRRHEVESQSPMLFAKELIAGFAAGEVDKLAETKGEDWVREHRLRERSPRSKLSISTTNTTVKMTNMTQANVVHQSTSTSTTTTIKFSTKLAWNQSLYQN</sequence>
<dbReference type="Proteomes" id="UP000249056">
    <property type="component" value="Unassembled WGS sequence"/>
</dbReference>
<organism evidence="1 2">
    <name type="scientific">Monilinia fructigena</name>
    <dbReference type="NCBI Taxonomy" id="38457"/>
    <lineage>
        <taxon>Eukaryota</taxon>
        <taxon>Fungi</taxon>
        <taxon>Dikarya</taxon>
        <taxon>Ascomycota</taxon>
        <taxon>Pezizomycotina</taxon>
        <taxon>Leotiomycetes</taxon>
        <taxon>Helotiales</taxon>
        <taxon>Sclerotiniaceae</taxon>
        <taxon>Monilinia</taxon>
    </lineage>
</organism>
<proteinExistence type="predicted"/>
<dbReference type="AlphaFoldDB" id="A0A395ITE3"/>
<evidence type="ECO:0000313" key="2">
    <source>
        <dbReference type="Proteomes" id="UP000249056"/>
    </source>
</evidence>
<keyword evidence="2" id="KW-1185">Reference proteome</keyword>
<name>A0A395ITE3_9HELO</name>
<evidence type="ECO:0000313" key="1">
    <source>
        <dbReference type="EMBL" id="RAL62918.1"/>
    </source>
</evidence>